<gene>
    <name evidence="1" type="ORF">S12H4_54909</name>
</gene>
<feature type="non-terminal residue" evidence="1">
    <location>
        <position position="1"/>
    </location>
</feature>
<reference evidence="1" key="1">
    <citation type="journal article" date="2014" name="Front. Microbiol.">
        <title>High frequency of phylogenetically diverse reductive dehalogenase-homologous genes in deep subseafloor sedimentary metagenomes.</title>
        <authorList>
            <person name="Kawai M."/>
            <person name="Futagami T."/>
            <person name="Toyoda A."/>
            <person name="Takaki Y."/>
            <person name="Nishi S."/>
            <person name="Hori S."/>
            <person name="Arai W."/>
            <person name="Tsubouchi T."/>
            <person name="Morono Y."/>
            <person name="Uchiyama I."/>
            <person name="Ito T."/>
            <person name="Fujiyama A."/>
            <person name="Inagaki F."/>
            <person name="Takami H."/>
        </authorList>
    </citation>
    <scope>NUCLEOTIDE SEQUENCE</scope>
    <source>
        <strain evidence="1">Expedition CK06-06</strain>
    </source>
</reference>
<name>X1UKZ7_9ZZZZ</name>
<comment type="caution">
    <text evidence="1">The sequence shown here is derived from an EMBL/GenBank/DDBJ whole genome shotgun (WGS) entry which is preliminary data.</text>
</comment>
<dbReference type="EMBL" id="BARW01035155">
    <property type="protein sequence ID" value="GAJ18204.1"/>
    <property type="molecule type" value="Genomic_DNA"/>
</dbReference>
<proteinExistence type="predicted"/>
<protein>
    <submittedName>
        <fullName evidence="1">Uncharacterized protein</fullName>
    </submittedName>
</protein>
<accession>X1UKZ7</accession>
<organism evidence="1">
    <name type="scientific">marine sediment metagenome</name>
    <dbReference type="NCBI Taxonomy" id="412755"/>
    <lineage>
        <taxon>unclassified sequences</taxon>
        <taxon>metagenomes</taxon>
        <taxon>ecological metagenomes</taxon>
    </lineage>
</organism>
<dbReference type="AlphaFoldDB" id="X1UKZ7"/>
<evidence type="ECO:0000313" key="1">
    <source>
        <dbReference type="EMBL" id="GAJ18204.1"/>
    </source>
</evidence>
<sequence>SCYVDVYDGENENGDQIARLKALENRSVSIDVHHHIYCNRGLYVYCSGDVEGLFVQWLETPMKGEGV</sequence>